<dbReference type="CDD" id="cd00796">
    <property type="entry name" value="INT_Rci_Hp1_C"/>
    <property type="match status" value="1"/>
</dbReference>
<dbReference type="InterPro" id="IPR057084">
    <property type="entry name" value="Int_N"/>
</dbReference>
<sequence>MIRKLPSGRWQVDIQPGGRGQKRVRKSFDSKAEAQRFERWAMSQHDAGSSIPQLKKDKRRFLEVLRTWYLAHGKYLRDGERRYRHLKRIAESFGNPMASKLTANDYLVYRALRIEGGISPKTCNNDLGYLNAVFNELCRTGALSYSNPFAKIRPIKIQEREMGYLDDDQIRIIFAELREKTTNPHALLVARLSLETGARWSEAEGITLSHLKPNLVTYDQTKSGKKRSVPISENLYKTVKKHLEKHGSFGTSTISAFRRAVDRSGIQLPQGQCAHILRHTFASHFVMKGGEILTLQKVLGHSSIVMTMRYAHLAPDHLDQVLQCKPKIQ</sequence>
<keyword evidence="1" id="KW-0229">DNA integration</keyword>
<dbReference type="Pfam" id="PF24624">
    <property type="entry name" value="Int_N"/>
    <property type="match status" value="1"/>
</dbReference>
<comment type="caution">
    <text evidence="5">The sequence shown here is derived from an EMBL/GenBank/DDBJ whole genome shotgun (WGS) entry which is preliminary data.</text>
</comment>
<dbReference type="InterPro" id="IPR002104">
    <property type="entry name" value="Integrase_catalytic"/>
</dbReference>
<dbReference type="PANTHER" id="PTHR30349">
    <property type="entry name" value="PHAGE INTEGRASE-RELATED"/>
    <property type="match status" value="1"/>
</dbReference>
<keyword evidence="3" id="KW-0233">DNA recombination</keyword>
<proteinExistence type="predicted"/>
<gene>
    <name evidence="5" type="ORF">U5822_08815</name>
</gene>
<evidence type="ECO:0000256" key="1">
    <source>
        <dbReference type="ARBA" id="ARBA00022908"/>
    </source>
</evidence>
<dbReference type="RefSeq" id="WP_322855256.1">
    <property type="nucleotide sequence ID" value="NZ_JAYDCJ010000003.1"/>
</dbReference>
<dbReference type="InterPro" id="IPR013762">
    <property type="entry name" value="Integrase-like_cat_sf"/>
</dbReference>
<dbReference type="Proteomes" id="UP001305746">
    <property type="component" value="Unassembled WGS sequence"/>
</dbReference>
<protein>
    <submittedName>
        <fullName evidence="5">Tyrosine-type recombinase/integrase</fullName>
    </submittedName>
</protein>
<evidence type="ECO:0000256" key="2">
    <source>
        <dbReference type="ARBA" id="ARBA00023125"/>
    </source>
</evidence>
<feature type="domain" description="Tyr recombinase" evidence="4">
    <location>
        <begin position="160"/>
        <end position="323"/>
    </location>
</feature>
<evidence type="ECO:0000256" key="3">
    <source>
        <dbReference type="ARBA" id="ARBA00023172"/>
    </source>
</evidence>
<dbReference type="Gene3D" id="1.10.150.130">
    <property type="match status" value="1"/>
</dbReference>
<accession>A0ABU5NY87</accession>
<evidence type="ECO:0000313" key="6">
    <source>
        <dbReference type="Proteomes" id="UP001305746"/>
    </source>
</evidence>
<evidence type="ECO:0000313" key="5">
    <source>
        <dbReference type="EMBL" id="MEA1080771.1"/>
    </source>
</evidence>
<dbReference type="PROSITE" id="PS51898">
    <property type="entry name" value="TYR_RECOMBINASE"/>
    <property type="match status" value="1"/>
</dbReference>
<dbReference type="InterPro" id="IPR011010">
    <property type="entry name" value="DNA_brk_join_enz"/>
</dbReference>
<dbReference type="InterPro" id="IPR050090">
    <property type="entry name" value="Tyrosine_recombinase_XerCD"/>
</dbReference>
<evidence type="ECO:0000259" key="4">
    <source>
        <dbReference type="PROSITE" id="PS51898"/>
    </source>
</evidence>
<organism evidence="5 6">
    <name type="scientific">Marinobacter qingdaonensis</name>
    <dbReference type="NCBI Taxonomy" id="3108486"/>
    <lineage>
        <taxon>Bacteria</taxon>
        <taxon>Pseudomonadati</taxon>
        <taxon>Pseudomonadota</taxon>
        <taxon>Gammaproteobacteria</taxon>
        <taxon>Pseudomonadales</taxon>
        <taxon>Marinobacteraceae</taxon>
        <taxon>Marinobacter</taxon>
    </lineage>
</organism>
<dbReference type="EMBL" id="JAYDCJ010000003">
    <property type="protein sequence ID" value="MEA1080771.1"/>
    <property type="molecule type" value="Genomic_DNA"/>
</dbReference>
<name>A0ABU5NY87_9GAMM</name>
<keyword evidence="2" id="KW-0238">DNA-binding</keyword>
<dbReference type="Pfam" id="PF00589">
    <property type="entry name" value="Phage_integrase"/>
    <property type="match status" value="1"/>
</dbReference>
<dbReference type="PANTHER" id="PTHR30349:SF93">
    <property type="entry name" value="FELS-2 PROPHAGE PROTEIN"/>
    <property type="match status" value="1"/>
</dbReference>
<dbReference type="Gene3D" id="1.10.443.10">
    <property type="entry name" value="Intergrase catalytic core"/>
    <property type="match status" value="1"/>
</dbReference>
<keyword evidence="6" id="KW-1185">Reference proteome</keyword>
<dbReference type="InterPro" id="IPR010998">
    <property type="entry name" value="Integrase_recombinase_N"/>
</dbReference>
<reference evidence="5 6" key="1">
    <citation type="submission" date="2023-12" db="EMBL/GenBank/DDBJ databases">
        <title>Marinobacter qingdaonensis sp. nov., isolated from the intertidal sediment of Qingdao, PR China.</title>
        <authorList>
            <person name="Li Y."/>
        </authorList>
    </citation>
    <scope>NUCLEOTIDE SEQUENCE [LARGE SCALE GENOMIC DNA]</scope>
    <source>
        <strain evidence="5 6">ASW11-75</strain>
    </source>
</reference>
<dbReference type="SUPFAM" id="SSF56349">
    <property type="entry name" value="DNA breaking-rejoining enzymes"/>
    <property type="match status" value="1"/>
</dbReference>